<dbReference type="Gene3D" id="2.40.50.140">
    <property type="entry name" value="Nucleic acid-binding proteins"/>
    <property type="match status" value="1"/>
</dbReference>
<evidence type="ECO:0000256" key="8">
    <source>
        <dbReference type="ARBA" id="ARBA00023125"/>
    </source>
</evidence>
<evidence type="ECO:0000256" key="7">
    <source>
        <dbReference type="ARBA" id="ARBA00022840"/>
    </source>
</evidence>
<dbReference type="SMART" id="SM00350">
    <property type="entry name" value="MCM"/>
    <property type="match status" value="1"/>
</dbReference>
<protein>
    <recommendedName>
        <fullName evidence="2">DNA helicase</fullName>
        <ecNumber evidence="2">3.6.4.12</ecNumber>
    </recommendedName>
</protein>
<dbReference type="GO" id="GO:0016787">
    <property type="term" value="F:hydrolase activity"/>
    <property type="evidence" value="ECO:0007669"/>
    <property type="project" value="UniProtKB-KW"/>
</dbReference>
<dbReference type="InterPro" id="IPR048907">
    <property type="entry name" value="WHD_MCM_arc"/>
</dbReference>
<dbReference type="Gene3D" id="3.40.50.300">
    <property type="entry name" value="P-loop containing nucleotide triphosphate hydrolases"/>
    <property type="match status" value="1"/>
</dbReference>
<comment type="caution">
    <text evidence="11">The sequence shown here is derived from an EMBL/GenBank/DDBJ whole genome shotgun (WGS) entry which is preliminary data.</text>
</comment>
<dbReference type="Gene3D" id="2.20.28.10">
    <property type="match status" value="1"/>
</dbReference>
<dbReference type="RefSeq" id="WP_279529352.1">
    <property type="nucleotide sequence ID" value="NZ_CP122312.1"/>
</dbReference>
<gene>
    <name evidence="11" type="ORF">ACFQJ9_08355</name>
</gene>
<dbReference type="SMART" id="SM00382">
    <property type="entry name" value="AAA"/>
    <property type="match status" value="1"/>
</dbReference>
<evidence type="ECO:0000256" key="1">
    <source>
        <dbReference type="ARBA" id="ARBA00008010"/>
    </source>
</evidence>
<feature type="domain" description="MCM C-terminal AAA(+) ATPase" evidence="10">
    <location>
        <begin position="308"/>
        <end position="518"/>
    </location>
</feature>
<keyword evidence="8 9" id="KW-0238">DNA-binding</keyword>
<keyword evidence="3" id="KW-0235">DNA replication</keyword>
<dbReference type="InterPro" id="IPR031327">
    <property type="entry name" value="MCM"/>
</dbReference>
<evidence type="ECO:0000259" key="10">
    <source>
        <dbReference type="PROSITE" id="PS50051"/>
    </source>
</evidence>
<dbReference type="SUPFAM" id="SSF52540">
    <property type="entry name" value="P-loop containing nucleoside triphosphate hydrolases"/>
    <property type="match status" value="1"/>
</dbReference>
<dbReference type="InterPro" id="IPR027417">
    <property type="entry name" value="P-loop_NTPase"/>
</dbReference>
<reference evidence="11 12" key="1">
    <citation type="journal article" date="2019" name="Int. J. Syst. Evol. Microbiol.">
        <title>The Global Catalogue of Microorganisms (GCM) 10K type strain sequencing project: providing services to taxonomists for standard genome sequencing and annotation.</title>
        <authorList>
            <consortium name="The Broad Institute Genomics Platform"/>
            <consortium name="The Broad Institute Genome Sequencing Center for Infectious Disease"/>
            <person name="Wu L."/>
            <person name="Ma J."/>
        </authorList>
    </citation>
    <scope>NUCLEOTIDE SEQUENCE [LARGE SCALE GENOMIC DNA]</scope>
    <source>
        <strain evidence="11 12">XZGYJ-43</strain>
    </source>
</reference>
<sequence>MSAKRDHRDYYTMSATPDPVSTLSESERRFYEEWNEDIEQFIRNYCEDEFSELVQQYPSEKRTLWIDWMDLFTWEPSVAEDLTNNWPSISQVFDQVLWTMSNPVASDLSGGDDHPPAEIRLYNLPSERVYGVGRPRGDEIGQYVGVSGQIARVGSAKLNPASIGYECQRCGAINHIPQGYGEIQEPYQCDGCERQGPFQIRNDKTDFRDQVLLQLQQPPEESIDGQGETLTVVVTDELEEWLTEHELGAGSRVTINGVLEVDETSESNGTFGYILRARSIEIEENDYEEIEIEEYKDRIEELANDPDVYDKLVDSVAPDIKGEDKLDDIKLGIIFQLFGGYRRLKPDGTAIRGDPHILLIGDPGTGKSSLLEAAEKISPRSVKTSAKGASAAGMTAAVVQDDFGDSPYSLQAGALALANKGIACVDEIDKMQQDAVESMHSALEEQTISINKAGINATIPAQTALLAAGNPKEDRFDEHMHMAEQIDLDAALVSRFDLWFMLKDRPDEEKDRMIAEHKTTVWQESADLDQGNLDGAEAKSISPEVDHDVLRAFVAYARRNVQPRFSDEAAAQIHDYYPDIRGMTGGDTVPLTHRKLEAIRRMAEASAKVRLSDTVEAADVKRAIELIQASLDDVGVNEDGEYDADIIETGVSSSQRSRTKDLKETISELEEEFEEQGAPEQEIIDEMVDRGFEQSKIEHDIEKLKRKGEVYMPAQGYLRSA</sequence>
<keyword evidence="6" id="KW-0347">Helicase</keyword>
<dbReference type="PROSITE" id="PS50051">
    <property type="entry name" value="MCM_2"/>
    <property type="match status" value="1"/>
</dbReference>
<keyword evidence="5" id="KW-0378">Hydrolase</keyword>
<dbReference type="GO" id="GO:0003677">
    <property type="term" value="F:DNA binding"/>
    <property type="evidence" value="ECO:0007669"/>
    <property type="project" value="UniProtKB-KW"/>
</dbReference>
<dbReference type="PRINTS" id="PR01657">
    <property type="entry name" value="MCMFAMILY"/>
</dbReference>
<keyword evidence="4 9" id="KW-0547">Nucleotide-binding</keyword>
<evidence type="ECO:0000256" key="2">
    <source>
        <dbReference type="ARBA" id="ARBA00012551"/>
    </source>
</evidence>
<dbReference type="Gene3D" id="1.10.10.10">
    <property type="entry name" value="Winged helix-like DNA-binding domain superfamily/Winged helix DNA-binding domain"/>
    <property type="match status" value="1"/>
</dbReference>
<dbReference type="InterPro" id="IPR012340">
    <property type="entry name" value="NA-bd_OB-fold"/>
</dbReference>
<evidence type="ECO:0000313" key="12">
    <source>
        <dbReference type="Proteomes" id="UP001596447"/>
    </source>
</evidence>
<dbReference type="PANTHER" id="PTHR11630:SF66">
    <property type="entry name" value="DNA REPLICATION LICENSING FACTOR MCM4"/>
    <property type="match status" value="1"/>
</dbReference>
<dbReference type="Pfam" id="PF21120">
    <property type="entry name" value="WHD_MCM_arc"/>
    <property type="match status" value="1"/>
</dbReference>
<dbReference type="Pfam" id="PF17207">
    <property type="entry name" value="MCM_OB"/>
    <property type="match status" value="1"/>
</dbReference>
<dbReference type="EC" id="3.6.4.12" evidence="2"/>
<dbReference type="FunFam" id="3.40.50.300:FF:002469">
    <property type="entry name" value="Cell division control protein 21"/>
    <property type="match status" value="1"/>
</dbReference>
<dbReference type="InterPro" id="IPR001208">
    <property type="entry name" value="MCM_dom"/>
</dbReference>
<dbReference type="FunFam" id="2.20.28.10:FF:000003">
    <property type="entry name" value="DNA helicase"/>
    <property type="match status" value="1"/>
</dbReference>
<dbReference type="InterPro" id="IPR033762">
    <property type="entry name" value="MCM_OB"/>
</dbReference>
<dbReference type="AlphaFoldDB" id="A0ABD5Z2P1"/>
<keyword evidence="12" id="KW-1185">Reference proteome</keyword>
<comment type="similarity">
    <text evidence="1 9">Belongs to the MCM family.</text>
</comment>
<accession>A0ABD5Z2P1</accession>
<proteinExistence type="inferred from homology"/>
<dbReference type="Pfam" id="PF00493">
    <property type="entry name" value="MCM"/>
    <property type="match status" value="1"/>
</dbReference>
<evidence type="ECO:0000256" key="3">
    <source>
        <dbReference type="ARBA" id="ARBA00022705"/>
    </source>
</evidence>
<organism evidence="11 12">
    <name type="scientific">Halospeciosus flavus</name>
    <dbReference type="NCBI Taxonomy" id="3032283"/>
    <lineage>
        <taxon>Archaea</taxon>
        <taxon>Methanobacteriati</taxon>
        <taxon>Methanobacteriota</taxon>
        <taxon>Stenosarchaea group</taxon>
        <taxon>Halobacteria</taxon>
        <taxon>Halobacteriales</taxon>
        <taxon>Halobacteriaceae</taxon>
        <taxon>Halospeciosus</taxon>
    </lineage>
</organism>
<evidence type="ECO:0000256" key="5">
    <source>
        <dbReference type="ARBA" id="ARBA00022801"/>
    </source>
</evidence>
<dbReference type="PANTHER" id="PTHR11630">
    <property type="entry name" value="DNA REPLICATION LICENSING FACTOR MCM FAMILY MEMBER"/>
    <property type="match status" value="1"/>
</dbReference>
<dbReference type="GO" id="GO:0003678">
    <property type="term" value="F:DNA helicase activity"/>
    <property type="evidence" value="ECO:0007669"/>
    <property type="project" value="UniProtKB-EC"/>
</dbReference>
<dbReference type="Pfam" id="PF17855">
    <property type="entry name" value="MCM_lid"/>
    <property type="match status" value="1"/>
</dbReference>
<evidence type="ECO:0000256" key="6">
    <source>
        <dbReference type="ARBA" id="ARBA00022806"/>
    </source>
</evidence>
<dbReference type="SUPFAM" id="SSF50249">
    <property type="entry name" value="Nucleic acid-binding proteins"/>
    <property type="match status" value="1"/>
</dbReference>
<evidence type="ECO:0000313" key="11">
    <source>
        <dbReference type="EMBL" id="MFC7199421.1"/>
    </source>
</evidence>
<dbReference type="Gene3D" id="3.30.1640.10">
    <property type="entry name" value="mini-chromosome maintenance (MCM) complex, chain A, domain 1"/>
    <property type="match status" value="1"/>
</dbReference>
<dbReference type="EMBL" id="JBHTAR010000011">
    <property type="protein sequence ID" value="MFC7199421.1"/>
    <property type="molecule type" value="Genomic_DNA"/>
</dbReference>
<name>A0ABD5Z2P1_9EURY</name>
<dbReference type="InterPro" id="IPR041562">
    <property type="entry name" value="MCM_lid"/>
</dbReference>
<keyword evidence="7 9" id="KW-0067">ATP-binding</keyword>
<evidence type="ECO:0000256" key="4">
    <source>
        <dbReference type="ARBA" id="ARBA00022741"/>
    </source>
</evidence>
<dbReference type="InterPro" id="IPR003593">
    <property type="entry name" value="AAA+_ATPase"/>
</dbReference>
<evidence type="ECO:0000256" key="9">
    <source>
        <dbReference type="RuleBase" id="RU004070"/>
    </source>
</evidence>
<dbReference type="GO" id="GO:0005524">
    <property type="term" value="F:ATP binding"/>
    <property type="evidence" value="ECO:0007669"/>
    <property type="project" value="UniProtKB-KW"/>
</dbReference>
<dbReference type="InterPro" id="IPR036388">
    <property type="entry name" value="WH-like_DNA-bd_sf"/>
</dbReference>
<dbReference type="Proteomes" id="UP001596447">
    <property type="component" value="Unassembled WGS sequence"/>
</dbReference>
<dbReference type="GO" id="GO:0006260">
    <property type="term" value="P:DNA replication"/>
    <property type="evidence" value="ECO:0007669"/>
    <property type="project" value="UniProtKB-KW"/>
</dbReference>